<dbReference type="Proteomes" id="UP000594262">
    <property type="component" value="Unplaced"/>
</dbReference>
<feature type="compositionally biased region" description="Low complexity" evidence="6">
    <location>
        <begin position="248"/>
        <end position="261"/>
    </location>
</feature>
<dbReference type="GO" id="GO:0060236">
    <property type="term" value="P:regulation of mitotic spindle organization"/>
    <property type="evidence" value="ECO:0007669"/>
    <property type="project" value="TreeGrafter"/>
</dbReference>
<feature type="compositionally biased region" description="Basic and acidic residues" evidence="6">
    <location>
        <begin position="488"/>
        <end position="502"/>
    </location>
</feature>
<keyword evidence="4" id="KW-0498">Mitosis</keyword>
<evidence type="ECO:0000256" key="3">
    <source>
        <dbReference type="ARBA" id="ARBA00022618"/>
    </source>
</evidence>
<feature type="region of interest" description="Disordered" evidence="6">
    <location>
        <begin position="221"/>
        <end position="261"/>
    </location>
</feature>
<comment type="similarity">
    <text evidence="1">Belongs to the BORA family.</text>
</comment>
<feature type="region of interest" description="Disordered" evidence="6">
    <location>
        <begin position="451"/>
        <end position="526"/>
    </location>
</feature>
<keyword evidence="3" id="KW-0132">Cell division</keyword>
<dbReference type="GO" id="GO:0005737">
    <property type="term" value="C:cytoplasm"/>
    <property type="evidence" value="ECO:0007669"/>
    <property type="project" value="TreeGrafter"/>
</dbReference>
<dbReference type="GO" id="GO:0051301">
    <property type="term" value="P:cell division"/>
    <property type="evidence" value="ECO:0007669"/>
    <property type="project" value="UniProtKB-KW"/>
</dbReference>
<organism evidence="7 8">
    <name type="scientific">Clytia hemisphaerica</name>
    <dbReference type="NCBI Taxonomy" id="252671"/>
    <lineage>
        <taxon>Eukaryota</taxon>
        <taxon>Metazoa</taxon>
        <taxon>Cnidaria</taxon>
        <taxon>Hydrozoa</taxon>
        <taxon>Hydroidolina</taxon>
        <taxon>Leptothecata</taxon>
        <taxon>Obeliida</taxon>
        <taxon>Clytiidae</taxon>
        <taxon>Clytia</taxon>
    </lineage>
</organism>
<dbReference type="GeneID" id="136816723"/>
<feature type="region of interest" description="Disordered" evidence="6">
    <location>
        <begin position="135"/>
        <end position="159"/>
    </location>
</feature>
<feature type="region of interest" description="Disordered" evidence="6">
    <location>
        <begin position="823"/>
        <end position="845"/>
    </location>
</feature>
<proteinExistence type="inferred from homology"/>
<reference evidence="7" key="1">
    <citation type="submission" date="2021-01" db="UniProtKB">
        <authorList>
            <consortium name="EnsemblMetazoa"/>
        </authorList>
    </citation>
    <scope>IDENTIFICATION</scope>
</reference>
<feature type="region of interest" description="Disordered" evidence="6">
    <location>
        <begin position="585"/>
        <end position="615"/>
    </location>
</feature>
<feature type="region of interest" description="Disordered" evidence="6">
    <location>
        <begin position="545"/>
        <end position="571"/>
    </location>
</feature>
<name>A0A7M5WSV8_9CNID</name>
<feature type="compositionally biased region" description="Polar residues" evidence="6">
    <location>
        <begin position="1"/>
        <end position="11"/>
    </location>
</feature>
<feature type="compositionally biased region" description="Polar residues" evidence="6">
    <location>
        <begin position="221"/>
        <end position="230"/>
    </location>
</feature>
<dbReference type="AlphaFoldDB" id="A0A7M5WSV8"/>
<evidence type="ECO:0000256" key="4">
    <source>
        <dbReference type="ARBA" id="ARBA00022776"/>
    </source>
</evidence>
<evidence type="ECO:0000256" key="2">
    <source>
        <dbReference type="ARBA" id="ARBA00020055"/>
    </source>
</evidence>
<dbReference type="PANTHER" id="PTHR14728:SF2">
    <property type="entry name" value="PROTEIN AURORA BOREALIS"/>
    <property type="match status" value="1"/>
</dbReference>
<protein>
    <recommendedName>
        <fullName evidence="2">Protein aurora borealis</fullName>
    </recommendedName>
</protein>
<feature type="region of interest" description="Disordered" evidence="6">
    <location>
        <begin position="1"/>
        <end position="23"/>
    </location>
</feature>
<evidence type="ECO:0000256" key="5">
    <source>
        <dbReference type="ARBA" id="ARBA00023306"/>
    </source>
</evidence>
<feature type="compositionally biased region" description="Basic and acidic residues" evidence="6">
    <location>
        <begin position="545"/>
        <end position="570"/>
    </location>
</feature>
<dbReference type="GO" id="GO:0005634">
    <property type="term" value="C:nucleus"/>
    <property type="evidence" value="ECO:0007669"/>
    <property type="project" value="TreeGrafter"/>
</dbReference>
<dbReference type="GO" id="GO:0007088">
    <property type="term" value="P:regulation of mitotic nuclear division"/>
    <property type="evidence" value="ECO:0007669"/>
    <property type="project" value="TreeGrafter"/>
</dbReference>
<dbReference type="EnsemblMetazoa" id="CLYHEMT011733.1">
    <property type="protein sequence ID" value="CLYHEMP011733.1"/>
    <property type="gene ID" value="CLYHEMG011733"/>
</dbReference>
<dbReference type="RefSeq" id="XP_066929143.1">
    <property type="nucleotide sequence ID" value="XM_067073042.1"/>
</dbReference>
<feature type="compositionally biased region" description="Acidic residues" evidence="6">
    <location>
        <begin position="455"/>
        <end position="465"/>
    </location>
</feature>
<evidence type="ECO:0000256" key="6">
    <source>
        <dbReference type="SAM" id="MobiDB-lite"/>
    </source>
</evidence>
<dbReference type="GO" id="GO:0019901">
    <property type="term" value="F:protein kinase binding"/>
    <property type="evidence" value="ECO:0007669"/>
    <property type="project" value="TreeGrafter"/>
</dbReference>
<dbReference type="Pfam" id="PF15280">
    <property type="entry name" value="BORA_N"/>
    <property type="match status" value="1"/>
</dbReference>
<accession>A0A7M5WSV8</accession>
<sequence>MDVSTSCSGLESMNEDSDENKLEITRNPFDSNLYEKDNFPVLDASVFTDSRRSSEHQESPARSFRWSIDQMAKLQPADLDMFPNQEYSVAYERKEDEERDQQQVDEYFKNVLLPSPWLDNRAEFLKRVTFSPHPPATRYINNNENDDSELSSTSDDVADGVVKGSRRDAGCQTTLTLPFDFDLMALIGAQYYTYVNETIHVGSTNASIASSSSLRRKLFDQETNSGTNGTPVRHGLKSLDINTPGYVTSSPTSSSGDSRTPSLCLNNKEIGAIANNLNSSNVEMNESNFFGAVGGPGGCSSTECSPIKQASNVGTPIGKRQDISFSSVDVSPISSCEKDPTKKRTSSLEEDAVESFSFLPDVTVDPDALEESVFESSRAARFASPDISPIGKTATQGLESMENITNPLQQQSIKESTARNLHAFSGLEFSSIVESTSLLSKLDDVQEDKGPLDITELEPDDEEQDVVLTNDQTDVKTEDDNSPPLKLGDLERETVETPKPEKATNSAKMEQDEDPAPTPKIILTPTTPNRSQLVATPLKGILKHREVPSSSGKSKENSVEETKFNTERNTGRARSRILQTLTGSTNLPRPILIGSPSTGDSNDDVSPSPIENDEQFKWSWPRGENVSFGDEFVCRRALSAMKRSLKVSSYLEEEIFDKENSSPFQSTTTKQRRKYQLNSTAVASGSGSSSSMLRPLDFAKISTDDVFEEGRTDSGVSSMDWVSDPNLFRAKLTSSGDAATVPVTPKNDLKSFSISPVMNLRELHLRNGNTPGALSANKKNVRSPYVYRASPFLNRSGCSLQSPMSRASAQSNRSLIYDRSHSWPTKGYPHQQRSTNSRFSSLISPPSSYNMNRSKDFIPRSRVTPTHVTRSKSFTWRSTKDQSVFKTLDIGSSYKDFLPSPLK</sequence>
<evidence type="ECO:0000313" key="8">
    <source>
        <dbReference type="Proteomes" id="UP000594262"/>
    </source>
</evidence>
<dbReference type="PANTHER" id="PTHR14728">
    <property type="entry name" value="PROTEIN AURORA BOREALIS"/>
    <property type="match status" value="1"/>
</dbReference>
<dbReference type="PRINTS" id="PR02038">
    <property type="entry name" value="AURORABORA"/>
</dbReference>
<evidence type="ECO:0000313" key="7">
    <source>
        <dbReference type="EnsemblMetazoa" id="CLYHEMP011733.1"/>
    </source>
</evidence>
<evidence type="ECO:0000256" key="1">
    <source>
        <dbReference type="ARBA" id="ARBA00010963"/>
    </source>
</evidence>
<keyword evidence="5" id="KW-0131">Cell cycle</keyword>
<dbReference type="InterPro" id="IPR023252">
    <property type="entry name" value="Aurora_borealis_protein"/>
</dbReference>
<dbReference type="OrthoDB" id="10020858at2759"/>
<keyword evidence="8" id="KW-1185">Reference proteome</keyword>